<organism evidence="1 2">
    <name type="scientific">Plakobranchus ocellatus</name>
    <dbReference type="NCBI Taxonomy" id="259542"/>
    <lineage>
        <taxon>Eukaryota</taxon>
        <taxon>Metazoa</taxon>
        <taxon>Spiralia</taxon>
        <taxon>Lophotrochozoa</taxon>
        <taxon>Mollusca</taxon>
        <taxon>Gastropoda</taxon>
        <taxon>Heterobranchia</taxon>
        <taxon>Euthyneura</taxon>
        <taxon>Panpulmonata</taxon>
        <taxon>Sacoglossa</taxon>
        <taxon>Placobranchoidea</taxon>
        <taxon>Plakobranchidae</taxon>
        <taxon>Plakobranchus</taxon>
    </lineage>
</organism>
<evidence type="ECO:0000313" key="1">
    <source>
        <dbReference type="EMBL" id="GFO46474.1"/>
    </source>
</evidence>
<gene>
    <name evidence="1" type="ORF">PoB_007297900</name>
</gene>
<evidence type="ECO:0000313" key="2">
    <source>
        <dbReference type="Proteomes" id="UP000735302"/>
    </source>
</evidence>
<proteinExistence type="predicted"/>
<reference evidence="1 2" key="1">
    <citation type="journal article" date="2021" name="Elife">
        <title>Chloroplast acquisition without the gene transfer in kleptoplastic sea slugs, Plakobranchus ocellatus.</title>
        <authorList>
            <person name="Maeda T."/>
            <person name="Takahashi S."/>
            <person name="Yoshida T."/>
            <person name="Shimamura S."/>
            <person name="Takaki Y."/>
            <person name="Nagai Y."/>
            <person name="Toyoda A."/>
            <person name="Suzuki Y."/>
            <person name="Arimoto A."/>
            <person name="Ishii H."/>
            <person name="Satoh N."/>
            <person name="Nishiyama T."/>
            <person name="Hasebe M."/>
            <person name="Maruyama T."/>
            <person name="Minagawa J."/>
            <person name="Obokata J."/>
            <person name="Shigenobu S."/>
        </authorList>
    </citation>
    <scope>NUCLEOTIDE SEQUENCE [LARGE SCALE GENOMIC DNA]</scope>
</reference>
<comment type="caution">
    <text evidence="1">The sequence shown here is derived from an EMBL/GenBank/DDBJ whole genome shotgun (WGS) entry which is preliminary data.</text>
</comment>
<protein>
    <submittedName>
        <fullName evidence="1">Reverse transcriptase</fullName>
    </submittedName>
</protein>
<accession>A0AAV4DQJ0</accession>
<dbReference type="AlphaFoldDB" id="A0AAV4DQJ0"/>
<keyword evidence="1" id="KW-0808">Transferase</keyword>
<dbReference type="GO" id="GO:0003964">
    <property type="term" value="F:RNA-directed DNA polymerase activity"/>
    <property type="evidence" value="ECO:0007669"/>
    <property type="project" value="UniProtKB-KW"/>
</dbReference>
<keyword evidence="1" id="KW-0548">Nucleotidyltransferase</keyword>
<keyword evidence="1" id="KW-0695">RNA-directed DNA polymerase</keyword>
<keyword evidence="2" id="KW-1185">Reference proteome</keyword>
<sequence length="78" mass="8686">MDPVVEFEIGKNSFRVSYAGPIVTESDECCGVLKLFCLSTMDPVVEFEIGVGDLRHICWLMPYQALVVGSNPSTKRFL</sequence>
<dbReference type="Proteomes" id="UP000735302">
    <property type="component" value="Unassembled WGS sequence"/>
</dbReference>
<dbReference type="EMBL" id="BLXT01008186">
    <property type="protein sequence ID" value="GFO46474.1"/>
    <property type="molecule type" value="Genomic_DNA"/>
</dbReference>
<name>A0AAV4DQJ0_9GAST</name>